<feature type="region of interest" description="Disordered" evidence="7">
    <location>
        <begin position="191"/>
        <end position="213"/>
    </location>
</feature>
<dbReference type="InterPro" id="IPR000838">
    <property type="entry name" value="RNA_pol_sigma70_ECF_CS"/>
</dbReference>
<keyword evidence="5 6" id="KW-0804">Transcription</keyword>
<reference evidence="10 11" key="1">
    <citation type="submission" date="2013-04" db="EMBL/GenBank/DDBJ databases">
        <title>Hyphomonas hirschiana VP5 Genome Sequencing.</title>
        <authorList>
            <person name="Lai Q."/>
            <person name="Shao Z."/>
        </authorList>
    </citation>
    <scope>NUCLEOTIDE SEQUENCE [LARGE SCALE GENOMIC DNA]</scope>
    <source>
        <strain evidence="10 11">VP5</strain>
    </source>
</reference>
<evidence type="ECO:0000313" key="10">
    <source>
        <dbReference type="EMBL" id="KCZ95441.1"/>
    </source>
</evidence>
<keyword evidence="2 6" id="KW-0805">Transcription regulation</keyword>
<evidence type="ECO:0000256" key="5">
    <source>
        <dbReference type="ARBA" id="ARBA00023163"/>
    </source>
</evidence>
<accession>A0A059FY47</accession>
<dbReference type="SUPFAM" id="SSF88946">
    <property type="entry name" value="Sigma2 domain of RNA polymerase sigma factors"/>
    <property type="match status" value="1"/>
</dbReference>
<keyword evidence="4 6" id="KW-0238">DNA-binding</keyword>
<comment type="caution">
    <text evidence="10">The sequence shown here is derived from an EMBL/GenBank/DDBJ whole genome shotgun (WGS) entry which is preliminary data.</text>
</comment>
<dbReference type="Pfam" id="PF04542">
    <property type="entry name" value="Sigma70_r2"/>
    <property type="match status" value="1"/>
</dbReference>
<evidence type="ECO:0000256" key="1">
    <source>
        <dbReference type="ARBA" id="ARBA00010641"/>
    </source>
</evidence>
<dbReference type="PROSITE" id="PS01063">
    <property type="entry name" value="SIGMA70_ECF"/>
    <property type="match status" value="1"/>
</dbReference>
<dbReference type="Proteomes" id="UP000025061">
    <property type="component" value="Unassembled WGS sequence"/>
</dbReference>
<gene>
    <name evidence="10" type="ORF">HHI_04775</name>
</gene>
<dbReference type="Pfam" id="PF08281">
    <property type="entry name" value="Sigma70_r4_2"/>
    <property type="match status" value="1"/>
</dbReference>
<keyword evidence="11" id="KW-1185">Reference proteome</keyword>
<evidence type="ECO:0000256" key="2">
    <source>
        <dbReference type="ARBA" id="ARBA00023015"/>
    </source>
</evidence>
<protein>
    <recommendedName>
        <fullName evidence="6">RNA polymerase sigma factor</fullName>
    </recommendedName>
</protein>
<feature type="domain" description="RNA polymerase sigma factor 70 region 4 type 2" evidence="9">
    <location>
        <begin position="114"/>
        <end position="164"/>
    </location>
</feature>
<dbReference type="OrthoDB" id="9803470at2"/>
<dbReference type="InterPro" id="IPR013325">
    <property type="entry name" value="RNA_pol_sigma_r2"/>
</dbReference>
<evidence type="ECO:0000256" key="4">
    <source>
        <dbReference type="ARBA" id="ARBA00023125"/>
    </source>
</evidence>
<feature type="domain" description="RNA polymerase sigma-70 region 2" evidence="8">
    <location>
        <begin position="22"/>
        <end position="86"/>
    </location>
</feature>
<dbReference type="GO" id="GO:0016987">
    <property type="term" value="F:sigma factor activity"/>
    <property type="evidence" value="ECO:0007669"/>
    <property type="project" value="UniProtKB-KW"/>
</dbReference>
<dbReference type="PANTHER" id="PTHR43133">
    <property type="entry name" value="RNA POLYMERASE ECF-TYPE SIGMA FACTO"/>
    <property type="match status" value="1"/>
</dbReference>
<keyword evidence="3 6" id="KW-0731">Sigma factor</keyword>
<evidence type="ECO:0000256" key="6">
    <source>
        <dbReference type="RuleBase" id="RU000716"/>
    </source>
</evidence>
<evidence type="ECO:0000259" key="9">
    <source>
        <dbReference type="Pfam" id="PF08281"/>
    </source>
</evidence>
<dbReference type="PATRIC" id="fig|1280951.3.peg.970"/>
<dbReference type="InterPro" id="IPR013249">
    <property type="entry name" value="RNA_pol_sigma70_r4_t2"/>
</dbReference>
<dbReference type="InterPro" id="IPR007627">
    <property type="entry name" value="RNA_pol_sigma70_r2"/>
</dbReference>
<proteinExistence type="inferred from homology"/>
<evidence type="ECO:0000259" key="8">
    <source>
        <dbReference type="Pfam" id="PF04542"/>
    </source>
</evidence>
<dbReference type="InterPro" id="IPR036388">
    <property type="entry name" value="WH-like_DNA-bd_sf"/>
</dbReference>
<dbReference type="NCBIfam" id="TIGR02937">
    <property type="entry name" value="sigma70-ECF"/>
    <property type="match status" value="1"/>
</dbReference>
<dbReference type="GO" id="GO:0006352">
    <property type="term" value="P:DNA-templated transcription initiation"/>
    <property type="evidence" value="ECO:0007669"/>
    <property type="project" value="InterPro"/>
</dbReference>
<dbReference type="Gene3D" id="1.10.1740.10">
    <property type="match status" value="1"/>
</dbReference>
<dbReference type="EMBL" id="ARYI01000003">
    <property type="protein sequence ID" value="KCZ95441.1"/>
    <property type="molecule type" value="Genomic_DNA"/>
</dbReference>
<dbReference type="InterPro" id="IPR013324">
    <property type="entry name" value="RNA_pol_sigma_r3/r4-like"/>
</dbReference>
<dbReference type="RefSeq" id="WP_011645312.1">
    <property type="nucleotide sequence ID" value="NZ_ARYI01000003.1"/>
</dbReference>
<dbReference type="PANTHER" id="PTHR43133:SF25">
    <property type="entry name" value="RNA POLYMERASE SIGMA FACTOR RFAY-RELATED"/>
    <property type="match status" value="1"/>
</dbReference>
<sequence>MTDPDPATGQESSASFIDQLEAMIPQMRAFARSLCRNADLADDLVQDACLRAWGARNRFIPGAPMRPWLFKIIRNLHTGHNRKAWRSESLDPDDAENALVTAGSQEWSSDFRVMESALRHLPEKQREALVTVLAAGFSYEEAACLLGCSEGTVKSRVSRGREALAGLMDQPSLPPSLPLTASQIETLPVVGDIPPQNSGSDLPLWPNGHTRAA</sequence>
<name>A0A059FY47_9PROT</name>
<dbReference type="AlphaFoldDB" id="A0A059FY47"/>
<evidence type="ECO:0000256" key="7">
    <source>
        <dbReference type="SAM" id="MobiDB-lite"/>
    </source>
</evidence>
<dbReference type="SUPFAM" id="SSF88659">
    <property type="entry name" value="Sigma3 and sigma4 domains of RNA polymerase sigma factors"/>
    <property type="match status" value="1"/>
</dbReference>
<dbReference type="GO" id="GO:0003677">
    <property type="term" value="F:DNA binding"/>
    <property type="evidence" value="ECO:0007669"/>
    <property type="project" value="UniProtKB-KW"/>
</dbReference>
<organism evidence="10 11">
    <name type="scientific">Hyphomonas hirschiana VP5</name>
    <dbReference type="NCBI Taxonomy" id="1280951"/>
    <lineage>
        <taxon>Bacteria</taxon>
        <taxon>Pseudomonadati</taxon>
        <taxon>Pseudomonadota</taxon>
        <taxon>Alphaproteobacteria</taxon>
        <taxon>Hyphomonadales</taxon>
        <taxon>Hyphomonadaceae</taxon>
        <taxon>Hyphomonas</taxon>
    </lineage>
</organism>
<dbReference type="InterPro" id="IPR014284">
    <property type="entry name" value="RNA_pol_sigma-70_dom"/>
</dbReference>
<evidence type="ECO:0000313" key="11">
    <source>
        <dbReference type="Proteomes" id="UP000025061"/>
    </source>
</evidence>
<comment type="similarity">
    <text evidence="1 6">Belongs to the sigma-70 factor family. ECF subfamily.</text>
</comment>
<dbReference type="CDD" id="cd06171">
    <property type="entry name" value="Sigma70_r4"/>
    <property type="match status" value="1"/>
</dbReference>
<dbReference type="InterPro" id="IPR039425">
    <property type="entry name" value="RNA_pol_sigma-70-like"/>
</dbReference>
<evidence type="ECO:0000256" key="3">
    <source>
        <dbReference type="ARBA" id="ARBA00023082"/>
    </source>
</evidence>
<dbReference type="Gene3D" id="1.10.10.10">
    <property type="entry name" value="Winged helix-like DNA-binding domain superfamily/Winged helix DNA-binding domain"/>
    <property type="match status" value="1"/>
</dbReference>